<sequence length="236" mass="25918">MNRSDLPKTKEKRVKVQKNSQKHLKKEKIDSERSSFHVPRSTIQSCVWVCILPATRKRGQRKDLTVPPAHKTSFTFHAASGPFFQSSFRAVRGTHSRGAGTACGQKQTKGGNTSLMTVCSRHPLSKEDSENARLDGNTFSTAPHPPSPHGGRTHPSTEKKNKRKRKTRRQGVAVAVCGAAGVCPPSPQENKTRGREMCAPPHRPSSHAHTSRLPQRAVRRGPSSCVQQARRTGPSS</sequence>
<comment type="caution">
    <text evidence="2">The sequence shown here is derived from an EMBL/GenBank/DDBJ whole genome shotgun (WGS) entry which is preliminary data.</text>
</comment>
<protein>
    <submittedName>
        <fullName evidence="2">Uncharacterized protein</fullName>
    </submittedName>
</protein>
<feature type="compositionally biased region" description="Polar residues" evidence="1">
    <location>
        <begin position="224"/>
        <end position="236"/>
    </location>
</feature>
<evidence type="ECO:0000313" key="3">
    <source>
        <dbReference type="Proteomes" id="UP000583944"/>
    </source>
</evidence>
<feature type="compositionally biased region" description="Basic and acidic residues" evidence="1">
    <location>
        <begin position="124"/>
        <end position="133"/>
    </location>
</feature>
<feature type="region of interest" description="Disordered" evidence="1">
    <location>
        <begin position="124"/>
        <end position="236"/>
    </location>
</feature>
<name>A0A7J6XLU4_TRYCR</name>
<feature type="compositionally biased region" description="Low complexity" evidence="1">
    <location>
        <begin position="171"/>
        <end position="183"/>
    </location>
</feature>
<feature type="compositionally biased region" description="Basic residues" evidence="1">
    <location>
        <begin position="160"/>
        <end position="169"/>
    </location>
</feature>
<dbReference type="AlphaFoldDB" id="A0A7J6XLU4"/>
<proteinExistence type="predicted"/>
<evidence type="ECO:0000313" key="2">
    <source>
        <dbReference type="EMBL" id="KAF5215489.1"/>
    </source>
</evidence>
<gene>
    <name evidence="2" type="ORF">ECC02_011829</name>
</gene>
<reference evidence="2 3" key="1">
    <citation type="journal article" date="2019" name="Genome Biol. Evol.">
        <title>Nanopore Sequencing Significantly Improves Genome Assembly of the Protozoan Parasite Trypanosoma cruzi.</title>
        <authorList>
            <person name="Diaz-Viraque F."/>
            <person name="Pita S."/>
            <person name="Greif G."/>
            <person name="de Souza R.C.M."/>
            <person name="Iraola G."/>
            <person name="Robello C."/>
        </authorList>
    </citation>
    <scope>NUCLEOTIDE SEQUENCE [LARGE SCALE GENOMIC DNA]</scope>
    <source>
        <strain evidence="2 3">Berenice</strain>
    </source>
</reference>
<dbReference type="Proteomes" id="UP000583944">
    <property type="component" value="Unassembled WGS sequence"/>
</dbReference>
<feature type="compositionally biased region" description="Basic residues" evidence="1">
    <location>
        <begin position="10"/>
        <end position="26"/>
    </location>
</feature>
<evidence type="ECO:0000256" key="1">
    <source>
        <dbReference type="SAM" id="MobiDB-lite"/>
    </source>
</evidence>
<accession>A0A7J6XLU4</accession>
<dbReference type="VEuPathDB" id="TriTrypDB:ECC02_011829"/>
<feature type="region of interest" description="Disordered" evidence="1">
    <location>
        <begin position="1"/>
        <end position="35"/>
    </location>
</feature>
<organism evidence="2 3">
    <name type="scientific">Trypanosoma cruzi</name>
    <dbReference type="NCBI Taxonomy" id="5693"/>
    <lineage>
        <taxon>Eukaryota</taxon>
        <taxon>Discoba</taxon>
        <taxon>Euglenozoa</taxon>
        <taxon>Kinetoplastea</taxon>
        <taxon>Metakinetoplastina</taxon>
        <taxon>Trypanosomatida</taxon>
        <taxon>Trypanosomatidae</taxon>
        <taxon>Trypanosoma</taxon>
        <taxon>Schizotrypanum</taxon>
    </lineage>
</organism>
<dbReference type="EMBL" id="JABDHM010000312">
    <property type="protein sequence ID" value="KAF5215489.1"/>
    <property type="molecule type" value="Genomic_DNA"/>
</dbReference>